<keyword evidence="2" id="KW-1185">Reference proteome</keyword>
<accession>A0ACB0LP14</accession>
<dbReference type="Proteomes" id="UP001177021">
    <property type="component" value="Unassembled WGS sequence"/>
</dbReference>
<sequence>MGNALSCFQSTSMVLDPLNTNANAPNFQCHEAVDWGNLEALPLSLIFDKLVERIDHIYFSLVCKNWYSIAKFNYQNRQVKNNVLPMLMIPKRKCRTMRCLYGISTNTTYHFQLPVHHNKRLCGSTHGWVVKMNETIKGTCITLINPFKNHVSIPLPPLFMPGVYKHARCYECNVHKVFLSSNPTTSPHDYVVVAIYGLQKCLVFIKAGQFFWTYVNVDYRGFTDIAFYKGLVYAVGRTKNIVSFDFSNSKDSFDRKNIMPNVLSSGDAVYYTDRAYLVESLEGDLFLVGRRLGFPDDDNLPSSGTEEFEVYKLELDLQSGKLVQMIKLDSLGDNVLFVGDSDSVSMSASYFANCLQKDSIYYTDDFYEQVPHPYPKGPFDMKIFNVKDGSFSQHCPFRSWFKRMPPSLWIIPPFQWD</sequence>
<gene>
    <name evidence="1" type="ORF">MILVUS5_LOCUS35162</name>
</gene>
<comment type="caution">
    <text evidence="1">The sequence shown here is derived from an EMBL/GenBank/DDBJ whole genome shotgun (WGS) entry which is preliminary data.</text>
</comment>
<name>A0ACB0LP14_TRIPR</name>
<reference evidence="1" key="1">
    <citation type="submission" date="2023-10" db="EMBL/GenBank/DDBJ databases">
        <authorList>
            <person name="Rodriguez Cubillos JULIANA M."/>
            <person name="De Vega J."/>
        </authorList>
    </citation>
    <scope>NUCLEOTIDE SEQUENCE</scope>
</reference>
<dbReference type="EMBL" id="CASHSV030000615">
    <property type="protein sequence ID" value="CAJ2671302.1"/>
    <property type="molecule type" value="Genomic_DNA"/>
</dbReference>
<protein>
    <submittedName>
        <fullName evidence="1">Uncharacterized protein</fullName>
    </submittedName>
</protein>
<evidence type="ECO:0000313" key="1">
    <source>
        <dbReference type="EMBL" id="CAJ2671302.1"/>
    </source>
</evidence>
<proteinExistence type="predicted"/>
<evidence type="ECO:0000313" key="2">
    <source>
        <dbReference type="Proteomes" id="UP001177021"/>
    </source>
</evidence>
<organism evidence="1 2">
    <name type="scientific">Trifolium pratense</name>
    <name type="common">Red clover</name>
    <dbReference type="NCBI Taxonomy" id="57577"/>
    <lineage>
        <taxon>Eukaryota</taxon>
        <taxon>Viridiplantae</taxon>
        <taxon>Streptophyta</taxon>
        <taxon>Embryophyta</taxon>
        <taxon>Tracheophyta</taxon>
        <taxon>Spermatophyta</taxon>
        <taxon>Magnoliopsida</taxon>
        <taxon>eudicotyledons</taxon>
        <taxon>Gunneridae</taxon>
        <taxon>Pentapetalae</taxon>
        <taxon>rosids</taxon>
        <taxon>fabids</taxon>
        <taxon>Fabales</taxon>
        <taxon>Fabaceae</taxon>
        <taxon>Papilionoideae</taxon>
        <taxon>50 kb inversion clade</taxon>
        <taxon>NPAAA clade</taxon>
        <taxon>Hologalegina</taxon>
        <taxon>IRL clade</taxon>
        <taxon>Trifolieae</taxon>
        <taxon>Trifolium</taxon>
    </lineage>
</organism>